<dbReference type="Pfam" id="PF13505">
    <property type="entry name" value="OMP_b-brl"/>
    <property type="match status" value="1"/>
</dbReference>
<reference evidence="8 9" key="1">
    <citation type="submission" date="2017-04" db="EMBL/GenBank/DDBJ databases">
        <authorList>
            <person name="Afonso C.L."/>
            <person name="Miller P.J."/>
            <person name="Scott M.A."/>
            <person name="Spackman E."/>
            <person name="Goraichik I."/>
            <person name="Dimitrov K.M."/>
            <person name="Suarez D.L."/>
            <person name="Swayne D.E."/>
        </authorList>
    </citation>
    <scope>NUCLEOTIDE SEQUENCE [LARGE SCALE GENOMIC DNA]</scope>
    <source>
        <strain evidence="8 9">CGMCC 1.10972</strain>
    </source>
</reference>
<proteinExistence type="inferred from homology"/>
<dbReference type="SUPFAM" id="SSF56925">
    <property type="entry name" value="OMPA-like"/>
    <property type="match status" value="1"/>
</dbReference>
<dbReference type="RefSeq" id="WP_084411143.1">
    <property type="nucleotide sequence ID" value="NZ_FWXR01000014.1"/>
</dbReference>
<dbReference type="Proteomes" id="UP000192656">
    <property type="component" value="Unassembled WGS sequence"/>
</dbReference>
<evidence type="ECO:0000256" key="3">
    <source>
        <dbReference type="ARBA" id="ARBA00023136"/>
    </source>
</evidence>
<comment type="similarity">
    <text evidence="5">Belongs to the Omp25/RopB family.</text>
</comment>
<sequence>MNRFSIALAGLIVGATSASAADMSDYAPFTAPSEPTIWTGFYAGVTLGGAHSDGQAERGYYTGEPLTTDVGNGLFPGDIDGDEWGVIGGVQVGYNHQFGNFVAGAEADFSFTDLNVLNKYQRIDPSPAFPYTGTDTRTSYSTDIENLGTVRARFGYASGPTLAYVSGGLAYGKVKNQFNLDLTFPLLNGAQYPRDLGGIGRWSNEDWSAGYAIGGGVEHKFTEAFSLKAELFYVDLEDTKIKVTDPVFPGNQIDYHFDNDLVIGRVGLNYAF</sequence>
<evidence type="ECO:0000256" key="4">
    <source>
        <dbReference type="ARBA" id="ARBA00023237"/>
    </source>
</evidence>
<feature type="domain" description="Outer membrane protein beta-barrel" evidence="7">
    <location>
        <begin position="17"/>
        <end position="239"/>
    </location>
</feature>
<comment type="subcellular location">
    <subcellularLocation>
        <location evidence="1">Cell outer membrane</location>
    </subcellularLocation>
</comment>
<evidence type="ECO:0000313" key="8">
    <source>
        <dbReference type="EMBL" id="SMC95588.1"/>
    </source>
</evidence>
<dbReference type="InterPro" id="IPR011250">
    <property type="entry name" value="OMP/PagP_B-barrel"/>
</dbReference>
<keyword evidence="2 6" id="KW-0732">Signal</keyword>
<feature type="chain" id="PRO_5013184599" evidence="6">
    <location>
        <begin position="21"/>
        <end position="272"/>
    </location>
</feature>
<accession>A0A1W2DF60</accession>
<dbReference type="PANTHER" id="PTHR34001">
    <property type="entry name" value="BLL7405 PROTEIN"/>
    <property type="match status" value="1"/>
</dbReference>
<evidence type="ECO:0000256" key="1">
    <source>
        <dbReference type="ARBA" id="ARBA00004442"/>
    </source>
</evidence>
<protein>
    <submittedName>
        <fullName evidence="8">Outer membrane immunogenic protein</fullName>
    </submittedName>
</protein>
<dbReference type="Gene3D" id="2.40.160.20">
    <property type="match status" value="1"/>
</dbReference>
<dbReference type="GO" id="GO:0009279">
    <property type="term" value="C:cell outer membrane"/>
    <property type="evidence" value="ECO:0007669"/>
    <property type="project" value="UniProtKB-SubCell"/>
</dbReference>
<keyword evidence="9" id="KW-1185">Reference proteome</keyword>
<dbReference type="AlphaFoldDB" id="A0A1W2DF60"/>
<organism evidence="8 9">
    <name type="scientific">Fulvimarina manganoxydans</name>
    <dbReference type="NCBI Taxonomy" id="937218"/>
    <lineage>
        <taxon>Bacteria</taxon>
        <taxon>Pseudomonadati</taxon>
        <taxon>Pseudomonadota</taxon>
        <taxon>Alphaproteobacteria</taxon>
        <taxon>Hyphomicrobiales</taxon>
        <taxon>Aurantimonadaceae</taxon>
        <taxon>Fulvimarina</taxon>
    </lineage>
</organism>
<feature type="signal peptide" evidence="6">
    <location>
        <begin position="1"/>
        <end position="20"/>
    </location>
</feature>
<name>A0A1W2DF60_9HYPH</name>
<keyword evidence="3" id="KW-0472">Membrane</keyword>
<gene>
    <name evidence="8" type="ORF">SAMN06297251_11460</name>
</gene>
<evidence type="ECO:0000256" key="5">
    <source>
        <dbReference type="ARBA" id="ARBA00038306"/>
    </source>
</evidence>
<evidence type="ECO:0000256" key="2">
    <source>
        <dbReference type="ARBA" id="ARBA00022729"/>
    </source>
</evidence>
<dbReference type="STRING" id="937218.SAMN06297251_11460"/>
<dbReference type="InterPro" id="IPR027385">
    <property type="entry name" value="Beta-barrel_OMP"/>
</dbReference>
<dbReference type="PANTHER" id="PTHR34001:SF3">
    <property type="entry name" value="BLL7405 PROTEIN"/>
    <property type="match status" value="1"/>
</dbReference>
<evidence type="ECO:0000259" key="7">
    <source>
        <dbReference type="Pfam" id="PF13505"/>
    </source>
</evidence>
<dbReference type="InterPro" id="IPR051692">
    <property type="entry name" value="OMP-like"/>
</dbReference>
<evidence type="ECO:0000313" key="9">
    <source>
        <dbReference type="Proteomes" id="UP000192656"/>
    </source>
</evidence>
<keyword evidence="4" id="KW-0998">Cell outer membrane</keyword>
<dbReference type="OrthoDB" id="7916126at2"/>
<dbReference type="EMBL" id="FWXR01000014">
    <property type="protein sequence ID" value="SMC95588.1"/>
    <property type="molecule type" value="Genomic_DNA"/>
</dbReference>
<evidence type="ECO:0000256" key="6">
    <source>
        <dbReference type="SAM" id="SignalP"/>
    </source>
</evidence>